<dbReference type="InterPro" id="IPR051916">
    <property type="entry name" value="GPI-anchor_lipid_remodeler"/>
</dbReference>
<dbReference type="SUPFAM" id="SSF56219">
    <property type="entry name" value="DNase I-like"/>
    <property type="match status" value="1"/>
</dbReference>
<proteinExistence type="predicted"/>
<sequence length="290" mass="31096">MGGAPVTAPHVTTLRVATWNLWWRFGDPDRRRPAIAAELRDTDADLVGLQEVWSRGDRHLAAELADELGRHVAFVAVPDPSFWTDRLGDDSFGLGNAVLSRWPLRDVRAEVLPTGGGPEAQILLSVVADTPAGSLRLVTTHLTPALTDSARRVAQVRALARHVVDAEPTDLPPVVTGDFNAEPDSDEMRLLEGHLTAPAEPGLLLADAWRWATPPARDDGATWRSDNPYVAARGDPPSRVDRVLLGLGRGRVPVGVESVGLLGTRGRPGPDGEVWPSDHAGVVVDLRAGT</sequence>
<dbReference type="PANTHER" id="PTHR14859">
    <property type="entry name" value="CALCOFLUOR WHITE HYPERSENSITIVE PROTEIN PRECURSOR"/>
    <property type="match status" value="1"/>
</dbReference>
<comment type="caution">
    <text evidence="2">The sequence shown here is derived from an EMBL/GenBank/DDBJ whole genome shotgun (WGS) entry which is preliminary data.</text>
</comment>
<name>A0A4R6VPH4_9PSEU</name>
<dbReference type="GO" id="GO:0004519">
    <property type="term" value="F:endonuclease activity"/>
    <property type="evidence" value="ECO:0007669"/>
    <property type="project" value="UniProtKB-KW"/>
</dbReference>
<keyword evidence="2" id="KW-0540">Nuclease</keyword>
<dbReference type="GO" id="GO:0004527">
    <property type="term" value="F:exonuclease activity"/>
    <property type="evidence" value="ECO:0007669"/>
    <property type="project" value="UniProtKB-KW"/>
</dbReference>
<accession>A0A4R6VPH4</accession>
<reference evidence="2 3" key="1">
    <citation type="submission" date="2019-03" db="EMBL/GenBank/DDBJ databases">
        <title>Genomic Encyclopedia of Type Strains, Phase IV (KMG-IV): sequencing the most valuable type-strain genomes for metagenomic binning, comparative biology and taxonomic classification.</title>
        <authorList>
            <person name="Goeker M."/>
        </authorList>
    </citation>
    <scope>NUCLEOTIDE SEQUENCE [LARGE SCALE GENOMIC DNA]</scope>
    <source>
        <strain evidence="2 3">DSM 45775</strain>
    </source>
</reference>
<dbReference type="OrthoDB" id="9787701at2"/>
<protein>
    <submittedName>
        <fullName evidence="2">Endonuclease/exonuclease/phosphatase family metal-dependent hydrolase</fullName>
    </submittedName>
</protein>
<feature type="domain" description="Endonuclease/exonuclease/phosphatase" evidence="1">
    <location>
        <begin position="17"/>
        <end position="279"/>
    </location>
</feature>
<dbReference type="Gene3D" id="3.60.10.10">
    <property type="entry name" value="Endonuclease/exonuclease/phosphatase"/>
    <property type="match status" value="1"/>
</dbReference>
<dbReference type="InterPro" id="IPR036691">
    <property type="entry name" value="Endo/exonu/phosph_ase_sf"/>
</dbReference>
<dbReference type="PANTHER" id="PTHR14859:SF15">
    <property type="entry name" value="ENDONUCLEASE_EXONUCLEASE_PHOSPHATASE DOMAIN-CONTAINING PROTEIN"/>
    <property type="match status" value="1"/>
</dbReference>
<gene>
    <name evidence="2" type="ORF">EV188_1011061</name>
</gene>
<dbReference type="Proteomes" id="UP000295705">
    <property type="component" value="Unassembled WGS sequence"/>
</dbReference>
<evidence type="ECO:0000259" key="1">
    <source>
        <dbReference type="Pfam" id="PF03372"/>
    </source>
</evidence>
<dbReference type="InterPro" id="IPR005135">
    <property type="entry name" value="Endo/exonuclease/phosphatase"/>
</dbReference>
<evidence type="ECO:0000313" key="3">
    <source>
        <dbReference type="Proteomes" id="UP000295705"/>
    </source>
</evidence>
<dbReference type="Pfam" id="PF03372">
    <property type="entry name" value="Exo_endo_phos"/>
    <property type="match status" value="1"/>
</dbReference>
<dbReference type="GO" id="GO:0016020">
    <property type="term" value="C:membrane"/>
    <property type="evidence" value="ECO:0007669"/>
    <property type="project" value="GOC"/>
</dbReference>
<keyword evidence="2" id="KW-0378">Hydrolase</keyword>
<keyword evidence="2" id="KW-0269">Exonuclease</keyword>
<keyword evidence="2" id="KW-0255">Endonuclease</keyword>
<dbReference type="GO" id="GO:0006506">
    <property type="term" value="P:GPI anchor biosynthetic process"/>
    <property type="evidence" value="ECO:0007669"/>
    <property type="project" value="TreeGrafter"/>
</dbReference>
<keyword evidence="3" id="KW-1185">Reference proteome</keyword>
<organism evidence="2 3">
    <name type="scientific">Actinomycetospora succinea</name>
    <dbReference type="NCBI Taxonomy" id="663603"/>
    <lineage>
        <taxon>Bacteria</taxon>
        <taxon>Bacillati</taxon>
        <taxon>Actinomycetota</taxon>
        <taxon>Actinomycetes</taxon>
        <taxon>Pseudonocardiales</taxon>
        <taxon>Pseudonocardiaceae</taxon>
        <taxon>Actinomycetospora</taxon>
    </lineage>
</organism>
<dbReference type="AlphaFoldDB" id="A0A4R6VPH4"/>
<dbReference type="EMBL" id="SNYO01000001">
    <property type="protein sequence ID" value="TDQ65809.1"/>
    <property type="molecule type" value="Genomic_DNA"/>
</dbReference>
<evidence type="ECO:0000313" key="2">
    <source>
        <dbReference type="EMBL" id="TDQ65809.1"/>
    </source>
</evidence>